<sequence length="132" mass="14504">MLITAQILSTILGLFFLVTGWLKTSGHPHMIEEFDKFQYPHWLRVVAGVLELISAPMMLAVWWSPALASLGALIISAVMVGAAYTNFVKRPAVFGWGTLAILALCLAPVAIHWTETEQTLHHILSVVFPPSP</sequence>
<keyword evidence="3 5" id="KW-1133">Transmembrane helix</keyword>
<dbReference type="Pfam" id="PF13564">
    <property type="entry name" value="DoxX_2"/>
    <property type="match status" value="1"/>
</dbReference>
<dbReference type="InterPro" id="IPR032808">
    <property type="entry name" value="DoxX"/>
</dbReference>
<dbReference type="AlphaFoldDB" id="A0A2K9LII0"/>
<gene>
    <name evidence="6" type="ORF">Kalk_06970</name>
</gene>
<dbReference type="Proteomes" id="UP000235116">
    <property type="component" value="Chromosome"/>
</dbReference>
<evidence type="ECO:0000256" key="5">
    <source>
        <dbReference type="SAM" id="Phobius"/>
    </source>
</evidence>
<evidence type="ECO:0008006" key="8">
    <source>
        <dbReference type="Google" id="ProtNLM"/>
    </source>
</evidence>
<proteinExistence type="predicted"/>
<feature type="transmembrane region" description="Helical" evidence="5">
    <location>
        <begin position="42"/>
        <end position="63"/>
    </location>
</feature>
<name>A0A2K9LII0_9GAMM</name>
<evidence type="ECO:0000313" key="7">
    <source>
        <dbReference type="Proteomes" id="UP000235116"/>
    </source>
</evidence>
<dbReference type="RefSeq" id="WP_101893502.1">
    <property type="nucleotide sequence ID" value="NZ_CP022684.1"/>
</dbReference>
<accession>A0A2K9LII0</accession>
<comment type="subcellular location">
    <subcellularLocation>
        <location evidence="1">Membrane</location>
        <topology evidence="1">Multi-pass membrane protein</topology>
    </subcellularLocation>
</comment>
<evidence type="ECO:0000256" key="3">
    <source>
        <dbReference type="ARBA" id="ARBA00022989"/>
    </source>
</evidence>
<feature type="transmembrane region" description="Helical" evidence="5">
    <location>
        <begin position="94"/>
        <end position="113"/>
    </location>
</feature>
<evidence type="ECO:0000256" key="4">
    <source>
        <dbReference type="ARBA" id="ARBA00023136"/>
    </source>
</evidence>
<dbReference type="OrthoDB" id="7068420at2"/>
<evidence type="ECO:0000256" key="2">
    <source>
        <dbReference type="ARBA" id="ARBA00022692"/>
    </source>
</evidence>
<feature type="transmembrane region" description="Helical" evidence="5">
    <location>
        <begin position="69"/>
        <end position="87"/>
    </location>
</feature>
<evidence type="ECO:0000313" key="6">
    <source>
        <dbReference type="EMBL" id="AUM12166.1"/>
    </source>
</evidence>
<organism evidence="6 7">
    <name type="scientific">Ketobacter alkanivorans</name>
    <dbReference type="NCBI Taxonomy" id="1917421"/>
    <lineage>
        <taxon>Bacteria</taxon>
        <taxon>Pseudomonadati</taxon>
        <taxon>Pseudomonadota</taxon>
        <taxon>Gammaproteobacteria</taxon>
        <taxon>Pseudomonadales</taxon>
        <taxon>Ketobacteraceae</taxon>
        <taxon>Ketobacter</taxon>
    </lineage>
</organism>
<feature type="transmembrane region" description="Helical" evidence="5">
    <location>
        <begin position="6"/>
        <end position="22"/>
    </location>
</feature>
<reference evidence="7" key="1">
    <citation type="submission" date="2017-08" db="EMBL/GenBank/DDBJ databases">
        <title>Direct submision.</title>
        <authorList>
            <person name="Kim S.-J."/>
            <person name="Rhee S.-K."/>
        </authorList>
    </citation>
    <scope>NUCLEOTIDE SEQUENCE [LARGE SCALE GENOMIC DNA]</scope>
    <source>
        <strain evidence="7">GI5</strain>
    </source>
</reference>
<keyword evidence="7" id="KW-1185">Reference proteome</keyword>
<dbReference type="KEGG" id="kak:Kalk_06970"/>
<protein>
    <recommendedName>
        <fullName evidence="8">DoxX family protein</fullName>
    </recommendedName>
</protein>
<dbReference type="GO" id="GO:0016020">
    <property type="term" value="C:membrane"/>
    <property type="evidence" value="ECO:0007669"/>
    <property type="project" value="UniProtKB-SubCell"/>
</dbReference>
<dbReference type="EMBL" id="CP022684">
    <property type="protein sequence ID" value="AUM12166.1"/>
    <property type="molecule type" value="Genomic_DNA"/>
</dbReference>
<keyword evidence="2 5" id="KW-0812">Transmembrane</keyword>
<evidence type="ECO:0000256" key="1">
    <source>
        <dbReference type="ARBA" id="ARBA00004141"/>
    </source>
</evidence>
<keyword evidence="4 5" id="KW-0472">Membrane</keyword>